<evidence type="ECO:0000256" key="3">
    <source>
        <dbReference type="ARBA" id="ARBA00022692"/>
    </source>
</evidence>
<keyword evidence="3 6" id="KW-0812">Transmembrane</keyword>
<feature type="transmembrane region" description="Helical" evidence="6">
    <location>
        <begin position="267"/>
        <end position="287"/>
    </location>
</feature>
<dbReference type="PANTHER" id="PTHR42920">
    <property type="entry name" value="OS03G0707200 PROTEIN-RELATED"/>
    <property type="match status" value="1"/>
</dbReference>
<sequence length="295" mass="31666">MSKLDPCNHRQGWEAALILVTALWGWSFVAIHDALRYLSDSAFNAYRFLIAALVMLMVVLLKGGRFSRQDVVGGVAAGLALYLAFFFQTKGLAYTTASNASFITGLAVVFTPLFAYWLLKTRPEKRQLLGAATATIGLALLTLKNLAMHWGDVLVVLCAASFALHIVILSKASKTARVLNITFVQVAVVGGLSLLQSLALNEFALPSRSETINAILIIALLGTAIGFYVQTQAQVASSPNRIALIIVLEPLFGGVFAYFLAGDRLSPLNLLGAGLIVLGMLITEFNFKASRAETG</sequence>
<feature type="transmembrane region" description="Helical" evidence="6">
    <location>
        <begin position="178"/>
        <end position="199"/>
    </location>
</feature>
<feature type="transmembrane region" description="Helical" evidence="6">
    <location>
        <begin position="12"/>
        <end position="31"/>
    </location>
</feature>
<feature type="transmembrane region" description="Helical" evidence="6">
    <location>
        <begin position="100"/>
        <end position="119"/>
    </location>
</feature>
<evidence type="ECO:0000259" key="7">
    <source>
        <dbReference type="Pfam" id="PF00892"/>
    </source>
</evidence>
<evidence type="ECO:0000313" key="9">
    <source>
        <dbReference type="Proteomes" id="UP001595999"/>
    </source>
</evidence>
<feature type="transmembrane region" description="Helical" evidence="6">
    <location>
        <begin position="128"/>
        <end position="147"/>
    </location>
</feature>
<evidence type="ECO:0000256" key="4">
    <source>
        <dbReference type="ARBA" id="ARBA00022989"/>
    </source>
</evidence>
<dbReference type="InterPro" id="IPR000620">
    <property type="entry name" value="EamA_dom"/>
</dbReference>
<comment type="subcellular location">
    <subcellularLocation>
        <location evidence="1">Cell membrane</location>
        <topology evidence="1">Multi-pass membrane protein</topology>
    </subcellularLocation>
</comment>
<dbReference type="Proteomes" id="UP001595999">
    <property type="component" value="Unassembled WGS sequence"/>
</dbReference>
<dbReference type="EMBL" id="JBHSEK010000007">
    <property type="protein sequence ID" value="MFC4490409.1"/>
    <property type="molecule type" value="Genomic_DNA"/>
</dbReference>
<keyword evidence="2" id="KW-1003">Cell membrane</keyword>
<organism evidence="8 9">
    <name type="scientific">Chromobacterium aquaticum</name>
    <dbReference type="NCBI Taxonomy" id="467180"/>
    <lineage>
        <taxon>Bacteria</taxon>
        <taxon>Pseudomonadati</taxon>
        <taxon>Pseudomonadota</taxon>
        <taxon>Betaproteobacteria</taxon>
        <taxon>Neisseriales</taxon>
        <taxon>Chromobacteriaceae</taxon>
        <taxon>Chromobacterium</taxon>
    </lineage>
</organism>
<feature type="transmembrane region" description="Helical" evidence="6">
    <location>
        <begin position="71"/>
        <end position="88"/>
    </location>
</feature>
<proteinExistence type="predicted"/>
<protein>
    <submittedName>
        <fullName evidence="8">DMT family transporter</fullName>
    </submittedName>
</protein>
<gene>
    <name evidence="8" type="ORF">ACFO0R_12325</name>
</gene>
<reference evidence="9" key="1">
    <citation type="journal article" date="2019" name="Int. J. Syst. Evol. Microbiol.">
        <title>The Global Catalogue of Microorganisms (GCM) 10K type strain sequencing project: providing services to taxonomists for standard genome sequencing and annotation.</title>
        <authorList>
            <consortium name="The Broad Institute Genomics Platform"/>
            <consortium name="The Broad Institute Genome Sequencing Center for Infectious Disease"/>
            <person name="Wu L."/>
            <person name="Ma J."/>
        </authorList>
    </citation>
    <scope>NUCLEOTIDE SEQUENCE [LARGE SCALE GENOMIC DNA]</scope>
    <source>
        <strain evidence="9">CGMCC 4.7608</strain>
    </source>
</reference>
<dbReference type="SUPFAM" id="SSF103481">
    <property type="entry name" value="Multidrug resistance efflux transporter EmrE"/>
    <property type="match status" value="2"/>
</dbReference>
<keyword evidence="9" id="KW-1185">Reference proteome</keyword>
<feature type="transmembrane region" description="Helical" evidence="6">
    <location>
        <begin position="43"/>
        <end position="64"/>
    </location>
</feature>
<evidence type="ECO:0000256" key="1">
    <source>
        <dbReference type="ARBA" id="ARBA00004651"/>
    </source>
</evidence>
<dbReference type="Pfam" id="PF00892">
    <property type="entry name" value="EamA"/>
    <property type="match status" value="2"/>
</dbReference>
<feature type="transmembrane region" description="Helical" evidence="6">
    <location>
        <begin position="211"/>
        <end position="230"/>
    </location>
</feature>
<keyword evidence="5 6" id="KW-0472">Membrane</keyword>
<name>A0ABV8ZRQ4_9NEIS</name>
<feature type="domain" description="EamA" evidence="7">
    <location>
        <begin position="150"/>
        <end position="283"/>
    </location>
</feature>
<dbReference type="InterPro" id="IPR037185">
    <property type="entry name" value="EmrE-like"/>
</dbReference>
<accession>A0ABV8ZRQ4</accession>
<dbReference type="InterPro" id="IPR051258">
    <property type="entry name" value="Diverse_Substrate_Transporter"/>
</dbReference>
<dbReference type="Gene3D" id="1.10.3730.20">
    <property type="match status" value="1"/>
</dbReference>
<feature type="domain" description="EamA" evidence="7">
    <location>
        <begin position="14"/>
        <end position="142"/>
    </location>
</feature>
<evidence type="ECO:0000256" key="5">
    <source>
        <dbReference type="ARBA" id="ARBA00023136"/>
    </source>
</evidence>
<feature type="transmembrane region" description="Helical" evidence="6">
    <location>
        <begin position="242"/>
        <end position="261"/>
    </location>
</feature>
<evidence type="ECO:0000313" key="8">
    <source>
        <dbReference type="EMBL" id="MFC4490409.1"/>
    </source>
</evidence>
<keyword evidence="4 6" id="KW-1133">Transmembrane helix</keyword>
<evidence type="ECO:0000256" key="6">
    <source>
        <dbReference type="SAM" id="Phobius"/>
    </source>
</evidence>
<dbReference type="PANTHER" id="PTHR42920:SF5">
    <property type="entry name" value="EAMA DOMAIN-CONTAINING PROTEIN"/>
    <property type="match status" value="1"/>
</dbReference>
<evidence type="ECO:0000256" key="2">
    <source>
        <dbReference type="ARBA" id="ARBA00022475"/>
    </source>
</evidence>
<dbReference type="RefSeq" id="WP_231465348.1">
    <property type="nucleotide sequence ID" value="NZ_JAJOHW010000191.1"/>
</dbReference>
<feature type="transmembrane region" description="Helical" evidence="6">
    <location>
        <begin position="153"/>
        <end position="171"/>
    </location>
</feature>
<comment type="caution">
    <text evidence="8">The sequence shown here is derived from an EMBL/GenBank/DDBJ whole genome shotgun (WGS) entry which is preliminary data.</text>
</comment>